<dbReference type="PROSITE" id="PS51704">
    <property type="entry name" value="GP_PDE"/>
    <property type="match status" value="1"/>
</dbReference>
<dbReference type="AlphaFoldDB" id="A0A1Y2EN92"/>
<dbReference type="InterPro" id="IPR052271">
    <property type="entry name" value="GDPD-Related"/>
</dbReference>
<evidence type="ECO:0000259" key="9">
    <source>
        <dbReference type="PROSITE" id="PS51704"/>
    </source>
</evidence>
<gene>
    <name evidence="10" type="ORF">LY90DRAFT_667189</name>
</gene>
<protein>
    <submittedName>
        <fullName evidence="10">PLC-like phosphodiesterase</fullName>
    </submittedName>
</protein>
<evidence type="ECO:0000256" key="7">
    <source>
        <dbReference type="ARBA" id="ARBA00023136"/>
    </source>
</evidence>
<dbReference type="GO" id="GO:0008081">
    <property type="term" value="F:phosphoric diester hydrolase activity"/>
    <property type="evidence" value="ECO:0007669"/>
    <property type="project" value="InterPro"/>
</dbReference>
<keyword evidence="6" id="KW-0443">Lipid metabolism</keyword>
<dbReference type="GO" id="GO:0046475">
    <property type="term" value="P:glycerophospholipid catabolic process"/>
    <property type="evidence" value="ECO:0007669"/>
    <property type="project" value="TreeGrafter"/>
</dbReference>
<evidence type="ECO:0000256" key="3">
    <source>
        <dbReference type="ARBA" id="ARBA00022692"/>
    </source>
</evidence>
<dbReference type="GO" id="GO:0005737">
    <property type="term" value="C:cytoplasm"/>
    <property type="evidence" value="ECO:0007669"/>
    <property type="project" value="UniProtKB-ARBA"/>
</dbReference>
<dbReference type="InterPro" id="IPR030395">
    <property type="entry name" value="GP_PDE_dom"/>
</dbReference>
<feature type="domain" description="GP-PDE" evidence="9">
    <location>
        <begin position="80"/>
        <end position="335"/>
    </location>
</feature>
<dbReference type="PANTHER" id="PTHR42758">
    <property type="entry name" value="PHOSPHATIDYLGLYCEROL PHOSPHOLIPASE C"/>
    <property type="match status" value="1"/>
</dbReference>
<comment type="caution">
    <text evidence="10">The sequence shown here is derived from an EMBL/GenBank/DDBJ whole genome shotgun (WGS) entry which is preliminary data.</text>
</comment>
<evidence type="ECO:0000256" key="8">
    <source>
        <dbReference type="SAM" id="Phobius"/>
    </source>
</evidence>
<evidence type="ECO:0000256" key="6">
    <source>
        <dbReference type="ARBA" id="ARBA00023098"/>
    </source>
</evidence>
<reference evidence="10 11" key="1">
    <citation type="submission" date="2016-08" db="EMBL/GenBank/DDBJ databases">
        <title>A Parts List for Fungal Cellulosomes Revealed by Comparative Genomics.</title>
        <authorList>
            <consortium name="DOE Joint Genome Institute"/>
            <person name="Haitjema C.H."/>
            <person name="Gilmore S.P."/>
            <person name="Henske J.K."/>
            <person name="Solomon K.V."/>
            <person name="De Groot R."/>
            <person name="Kuo A."/>
            <person name="Mondo S.J."/>
            <person name="Salamov A.A."/>
            <person name="Labutti K."/>
            <person name="Zhao Z."/>
            <person name="Chiniquy J."/>
            <person name="Barry K."/>
            <person name="Brewer H.M."/>
            <person name="Purvine S.O."/>
            <person name="Wright A.T."/>
            <person name="Boxma B."/>
            <person name="Van Alen T."/>
            <person name="Hackstein J.H."/>
            <person name="Baker S.E."/>
            <person name="Grigoriev I.V."/>
            <person name="O'Malley M.A."/>
        </authorList>
    </citation>
    <scope>NUCLEOTIDE SEQUENCE [LARGE SCALE GENOMIC DNA]</scope>
    <source>
        <strain evidence="10 11">G1</strain>
    </source>
</reference>
<evidence type="ECO:0000256" key="4">
    <source>
        <dbReference type="ARBA" id="ARBA00022801"/>
    </source>
</evidence>
<organism evidence="10 11">
    <name type="scientific">Neocallimastix californiae</name>
    <dbReference type="NCBI Taxonomy" id="1754190"/>
    <lineage>
        <taxon>Eukaryota</taxon>
        <taxon>Fungi</taxon>
        <taxon>Fungi incertae sedis</taxon>
        <taxon>Chytridiomycota</taxon>
        <taxon>Chytridiomycota incertae sedis</taxon>
        <taxon>Neocallimastigomycetes</taxon>
        <taxon>Neocallimastigales</taxon>
        <taxon>Neocallimastigaceae</taxon>
        <taxon>Neocallimastix</taxon>
    </lineage>
</organism>
<dbReference type="SUPFAM" id="SSF51695">
    <property type="entry name" value="PLC-like phosphodiesterases"/>
    <property type="match status" value="1"/>
</dbReference>
<feature type="transmembrane region" description="Helical" evidence="8">
    <location>
        <begin position="7"/>
        <end position="28"/>
    </location>
</feature>
<evidence type="ECO:0000313" key="10">
    <source>
        <dbReference type="EMBL" id="ORY72315.1"/>
    </source>
</evidence>
<dbReference type="GO" id="GO:0016020">
    <property type="term" value="C:membrane"/>
    <property type="evidence" value="ECO:0007669"/>
    <property type="project" value="UniProtKB-SubCell"/>
</dbReference>
<keyword evidence="5 8" id="KW-1133">Transmembrane helix</keyword>
<keyword evidence="7 8" id="KW-0472">Membrane</keyword>
<dbReference type="OrthoDB" id="1058301at2759"/>
<keyword evidence="3 8" id="KW-0812">Transmembrane</keyword>
<keyword evidence="11" id="KW-1185">Reference proteome</keyword>
<feature type="transmembrane region" description="Helical" evidence="8">
    <location>
        <begin position="48"/>
        <end position="70"/>
    </location>
</feature>
<dbReference type="PANTHER" id="PTHR42758:SF2">
    <property type="entry name" value="PHOSPHATIDYLGLYCEROL PHOSPHOLIPASE C"/>
    <property type="match status" value="1"/>
</dbReference>
<evidence type="ECO:0000256" key="5">
    <source>
        <dbReference type="ARBA" id="ARBA00022989"/>
    </source>
</evidence>
<comment type="subcellular location">
    <subcellularLocation>
        <location evidence="1">Membrane</location>
    </subcellularLocation>
</comment>
<dbReference type="Gene3D" id="3.20.20.190">
    <property type="entry name" value="Phosphatidylinositol (PI) phosphodiesterase"/>
    <property type="match status" value="1"/>
</dbReference>
<dbReference type="Pfam" id="PF03009">
    <property type="entry name" value="GDPD"/>
    <property type="match status" value="1"/>
</dbReference>
<dbReference type="InterPro" id="IPR017946">
    <property type="entry name" value="PLC-like_Pdiesterase_TIM-brl"/>
</dbReference>
<dbReference type="STRING" id="1754190.A0A1Y2EN92"/>
<evidence type="ECO:0000313" key="11">
    <source>
        <dbReference type="Proteomes" id="UP000193920"/>
    </source>
</evidence>
<dbReference type="EMBL" id="MCOG01000040">
    <property type="protein sequence ID" value="ORY72315.1"/>
    <property type="molecule type" value="Genomic_DNA"/>
</dbReference>
<keyword evidence="4" id="KW-0378">Hydrolase</keyword>
<proteinExistence type="inferred from homology"/>
<dbReference type="Proteomes" id="UP000193920">
    <property type="component" value="Unassembled WGS sequence"/>
</dbReference>
<accession>A0A1Y2EN92</accession>
<name>A0A1Y2EN92_9FUNG</name>
<evidence type="ECO:0000256" key="1">
    <source>
        <dbReference type="ARBA" id="ARBA00004370"/>
    </source>
</evidence>
<comment type="similarity">
    <text evidence="2">Belongs to the glycerophosphoryl diester phosphodiesterase family.</text>
</comment>
<sequence length="367" mass="42971">MVDIIRFSIPFLIFIPFASMIIITKYILDNYDIIQEFLVYNKYYQYGLLFIILLLIYILCSFVLSGFVIWSYKPKLSYPYENISNRGERISFPENTIESIKRALNGGAQVVLIDIQLTKDKKVVLIRNEDLSSIGGNYSGKIKNLNYSELPKLVLTEKQKGLLQNSKIDEDQLQIPLLDEIFKEFPDIPFILNFVSDSTELVDIVNELIKEYDRESITIWGSFDHEKIGRYLFETNKKIPLFFSWSRIVRIVFYDFIGALPFININESVLISRNIKKYSFLKYKLNMHMNARGIPVFVFSNINDITNDINVLENIRKVRANGIIADDSRLLTEYLNSVIEKKRKERENHINKYTNSQSNIQNNKKMN</sequence>
<evidence type="ECO:0000256" key="2">
    <source>
        <dbReference type="ARBA" id="ARBA00007277"/>
    </source>
</evidence>